<dbReference type="Proteomes" id="UP000028709">
    <property type="component" value="Unassembled WGS sequence"/>
</dbReference>
<evidence type="ECO:0000313" key="2">
    <source>
        <dbReference type="EMBL" id="KFF30265.1"/>
    </source>
</evidence>
<organism evidence="2 3">
    <name type="scientific">Chryseobacterium piperi</name>
    <dbReference type="NCBI Taxonomy" id="558152"/>
    <lineage>
        <taxon>Bacteria</taxon>
        <taxon>Pseudomonadati</taxon>
        <taxon>Bacteroidota</taxon>
        <taxon>Flavobacteriia</taxon>
        <taxon>Flavobacteriales</taxon>
        <taxon>Weeksellaceae</taxon>
        <taxon>Chryseobacterium group</taxon>
        <taxon>Chryseobacterium</taxon>
    </lineage>
</organism>
<evidence type="ECO:0000313" key="3">
    <source>
        <dbReference type="Proteomes" id="UP000028709"/>
    </source>
</evidence>
<dbReference type="EMBL" id="JPRJ01000001">
    <property type="protein sequence ID" value="KFF30265.1"/>
    <property type="molecule type" value="Genomic_DNA"/>
</dbReference>
<dbReference type="RefSeq" id="WP_034680444.1">
    <property type="nucleotide sequence ID" value="NZ_CP023049.2"/>
</dbReference>
<dbReference type="Gene3D" id="3.90.550.10">
    <property type="entry name" value="Spore Coat Polysaccharide Biosynthesis Protein SpsA, Chain A"/>
    <property type="match status" value="1"/>
</dbReference>
<dbReference type="SUPFAM" id="SSF53448">
    <property type="entry name" value="Nucleotide-diphospho-sugar transferases"/>
    <property type="match status" value="1"/>
</dbReference>
<feature type="domain" description="Glycosyltransferase 2-like" evidence="1">
    <location>
        <begin position="5"/>
        <end position="112"/>
    </location>
</feature>
<sequence>MKLFTIFTPTYNRSILLDRLFKSLCNQTIRNFEWLIVDDGSTDDTEEVITNFTKSADFPIRYIKQKNQGKHIAINTGIKNAQGKWYLPIDSDDFLGGNALEICQNLALEAENKEFGGFTFIHAPEEMYGKDKINNTNKRVDSNYEWDFAGEMVYAFKMEIIRKYPFPVFENEKFCQESVQLIPIIKNYKILYTDHILAFGEYLEDGLSQNLYQRLLDNPNYAMLALKTKLIMAKSRDEKKMITKNYWDIALKTKQSKIKTFFNFPFSLNYSYFKLRFFQKLKA</sequence>
<dbReference type="GO" id="GO:0016758">
    <property type="term" value="F:hexosyltransferase activity"/>
    <property type="evidence" value="ECO:0007669"/>
    <property type="project" value="UniProtKB-ARBA"/>
</dbReference>
<evidence type="ECO:0000259" key="1">
    <source>
        <dbReference type="Pfam" id="PF00535"/>
    </source>
</evidence>
<gene>
    <name evidence="2" type="ORF">IQ37_00335</name>
</gene>
<dbReference type="CDD" id="cd00761">
    <property type="entry name" value="Glyco_tranf_GTA_type"/>
    <property type="match status" value="1"/>
</dbReference>
<dbReference type="InterPro" id="IPR001173">
    <property type="entry name" value="Glyco_trans_2-like"/>
</dbReference>
<dbReference type="eggNOG" id="COG0463">
    <property type="taxonomic scope" value="Bacteria"/>
</dbReference>
<dbReference type="InterPro" id="IPR029044">
    <property type="entry name" value="Nucleotide-diphossugar_trans"/>
</dbReference>
<dbReference type="PANTHER" id="PTHR22916">
    <property type="entry name" value="GLYCOSYLTRANSFERASE"/>
    <property type="match status" value="1"/>
</dbReference>
<name>A0A086BMV1_9FLAO</name>
<keyword evidence="2" id="KW-0808">Transferase</keyword>
<protein>
    <submittedName>
        <fullName evidence="2">Glycosyltransferase</fullName>
    </submittedName>
</protein>
<comment type="caution">
    <text evidence="2">The sequence shown here is derived from an EMBL/GenBank/DDBJ whole genome shotgun (WGS) entry which is preliminary data.</text>
</comment>
<reference evidence="2 3" key="1">
    <citation type="submission" date="2014-07" db="EMBL/GenBank/DDBJ databases">
        <title>Genome of Chryseobacterium piperi CTM.</title>
        <authorList>
            <person name="Pipes S.E."/>
            <person name="Stropko S.J."/>
            <person name="Newman J.D."/>
        </authorList>
    </citation>
    <scope>NUCLEOTIDE SEQUENCE [LARGE SCALE GENOMIC DNA]</scope>
    <source>
        <strain evidence="2 3">CTM</strain>
    </source>
</reference>
<dbReference type="STRING" id="558152.IQ37_00335"/>
<dbReference type="Pfam" id="PF00535">
    <property type="entry name" value="Glycos_transf_2"/>
    <property type="match status" value="1"/>
</dbReference>
<dbReference type="OrthoDB" id="9810303at2"/>
<keyword evidence="3" id="KW-1185">Reference proteome</keyword>
<dbReference type="KEGG" id="cpip:CJF12_12740"/>
<dbReference type="AlphaFoldDB" id="A0A086BMV1"/>
<proteinExistence type="predicted"/>
<accession>A0A086BMV1</accession>